<gene>
    <name evidence="2" type="ORF">CDD81_6829</name>
</gene>
<dbReference type="Proteomes" id="UP000226192">
    <property type="component" value="Unassembled WGS sequence"/>
</dbReference>
<feature type="compositionally biased region" description="Low complexity" evidence="1">
    <location>
        <begin position="217"/>
        <end position="232"/>
    </location>
</feature>
<dbReference type="STRING" id="1399860.A0A2C5Y4W7"/>
<proteinExistence type="predicted"/>
<dbReference type="OrthoDB" id="4913784at2759"/>
<comment type="caution">
    <text evidence="2">The sequence shown here is derived from an EMBL/GenBank/DDBJ whole genome shotgun (WGS) entry which is preliminary data.</text>
</comment>
<keyword evidence="3" id="KW-1185">Reference proteome</keyword>
<evidence type="ECO:0000313" key="2">
    <source>
        <dbReference type="EMBL" id="PHH62683.1"/>
    </source>
</evidence>
<name>A0A2C5Y4W7_9HYPO</name>
<reference evidence="2 3" key="1">
    <citation type="submission" date="2017-06" db="EMBL/GenBank/DDBJ databases">
        <title>Ant-infecting Ophiocordyceps genomes reveal a high diversity of potential behavioral manipulation genes and a possible major role for enterotoxins.</title>
        <authorList>
            <person name="De Bekker C."/>
            <person name="Evans H.C."/>
            <person name="Brachmann A."/>
            <person name="Hughes D.P."/>
        </authorList>
    </citation>
    <scope>NUCLEOTIDE SEQUENCE [LARGE SCALE GENOMIC DNA]</scope>
    <source>
        <strain evidence="2 3">Map64</strain>
    </source>
</reference>
<dbReference type="EMBL" id="NJET01000066">
    <property type="protein sequence ID" value="PHH62683.1"/>
    <property type="molecule type" value="Genomic_DNA"/>
</dbReference>
<evidence type="ECO:0000313" key="3">
    <source>
        <dbReference type="Proteomes" id="UP000226192"/>
    </source>
</evidence>
<organism evidence="2 3">
    <name type="scientific">Ophiocordyceps australis</name>
    <dbReference type="NCBI Taxonomy" id="1399860"/>
    <lineage>
        <taxon>Eukaryota</taxon>
        <taxon>Fungi</taxon>
        <taxon>Dikarya</taxon>
        <taxon>Ascomycota</taxon>
        <taxon>Pezizomycotina</taxon>
        <taxon>Sordariomycetes</taxon>
        <taxon>Hypocreomycetidae</taxon>
        <taxon>Hypocreales</taxon>
        <taxon>Ophiocordycipitaceae</taxon>
        <taxon>Ophiocordyceps</taxon>
    </lineage>
</organism>
<accession>A0A2C5Y4W7</accession>
<sequence length="346" mass="38662">MNVPKSSPCLYQGRICRWHGESPLCDRDAHTIGFMTPQHELMASTRYDSISSLCSDAAEGNNPGADCCAQYGQGCLFGYKRLWCHVEPVVKTDKKEPVPMALGGGELCEWEGRQCQWYGTSPLCLATEYEIGNVDDKAREYVVSTREKSLGALCAGVKQMTARHCCKSYGSACVDGYKRLWCFPKAGTSTSGRESHSTRVKHQVFLLTEAKLEPLLSSSKQRKSSPLSSSKPPKSPLPLLPPPDWASHYPCRFRGRTCEWHGSSPFCGRTSTPVGQTHSSSQTLLLTTEHRSITDLCENVHGADYPGESCCRTYYATCWTGYKRLWCSEERPEAYWETDLWRHGKA</sequence>
<dbReference type="AlphaFoldDB" id="A0A2C5Y4W7"/>
<evidence type="ECO:0000256" key="1">
    <source>
        <dbReference type="SAM" id="MobiDB-lite"/>
    </source>
</evidence>
<protein>
    <submittedName>
        <fullName evidence="2">Uncharacterized protein</fullName>
    </submittedName>
</protein>
<feature type="region of interest" description="Disordered" evidence="1">
    <location>
        <begin position="217"/>
        <end position="241"/>
    </location>
</feature>